<dbReference type="EMBL" id="VSSQ01090500">
    <property type="protein sequence ID" value="MPN36390.1"/>
    <property type="molecule type" value="Genomic_DNA"/>
</dbReference>
<proteinExistence type="predicted"/>
<dbReference type="AlphaFoldDB" id="A0A645HCD5"/>
<accession>A0A645HCD5</accession>
<name>A0A645HCD5_9ZZZZ</name>
<comment type="caution">
    <text evidence="1">The sequence shown here is derived from an EMBL/GenBank/DDBJ whole genome shotgun (WGS) entry which is preliminary data.</text>
</comment>
<protein>
    <submittedName>
        <fullName evidence="1">Uncharacterized protein</fullName>
    </submittedName>
</protein>
<gene>
    <name evidence="1" type="ORF">SDC9_183899</name>
</gene>
<organism evidence="1">
    <name type="scientific">bioreactor metagenome</name>
    <dbReference type="NCBI Taxonomy" id="1076179"/>
    <lineage>
        <taxon>unclassified sequences</taxon>
        <taxon>metagenomes</taxon>
        <taxon>ecological metagenomes</taxon>
    </lineage>
</organism>
<sequence>MDGFRDNKPTQLIKLLLLLQNRQELVGSYGSESRMLPSDQGFCSDDGSLLNGELGLIEQPHLIGLEHSRERLPDCCMALVPLFHFACVEYIPTLLQFLHHLACQVCIHQEVEDI</sequence>
<evidence type="ECO:0000313" key="1">
    <source>
        <dbReference type="EMBL" id="MPN36390.1"/>
    </source>
</evidence>
<reference evidence="1" key="1">
    <citation type="submission" date="2019-08" db="EMBL/GenBank/DDBJ databases">
        <authorList>
            <person name="Kucharzyk K."/>
            <person name="Murdoch R.W."/>
            <person name="Higgins S."/>
            <person name="Loffler F."/>
        </authorList>
    </citation>
    <scope>NUCLEOTIDE SEQUENCE</scope>
</reference>